<dbReference type="InterPro" id="IPR047650">
    <property type="entry name" value="Transpos_IS110"/>
</dbReference>
<dbReference type="Proteomes" id="UP000721844">
    <property type="component" value="Unassembled WGS sequence"/>
</dbReference>
<keyword evidence="3" id="KW-1185">Reference proteome</keyword>
<reference evidence="2 3" key="1">
    <citation type="journal article" date="2021" name="Microorganisms">
        <title>Acidisoma silvae sp. nov. and Acidisomacellulosilytica sp. nov., Two Acidophilic Bacteria Isolated from Decaying Wood, Hydrolyzing Cellulose and Producing Poly-3-hydroxybutyrate.</title>
        <authorList>
            <person name="Mieszkin S."/>
            <person name="Pouder E."/>
            <person name="Uroz S."/>
            <person name="Simon-Colin C."/>
            <person name="Alain K."/>
        </authorList>
    </citation>
    <scope>NUCLEOTIDE SEQUENCE [LARGE SCALE GENOMIC DNA]</scope>
    <source>
        <strain evidence="2 3">HW T5.17</strain>
    </source>
</reference>
<name>A0A963Z8R4_9PROT</name>
<dbReference type="InterPro" id="IPR002525">
    <property type="entry name" value="Transp_IS110-like_N"/>
</dbReference>
<dbReference type="GO" id="GO:0003677">
    <property type="term" value="F:DNA binding"/>
    <property type="evidence" value="ECO:0007669"/>
    <property type="project" value="InterPro"/>
</dbReference>
<protein>
    <submittedName>
        <fullName evidence="2">Transposase</fullName>
    </submittedName>
</protein>
<organism evidence="2 3">
    <name type="scientific">Acidisoma cellulosilyticum</name>
    <dbReference type="NCBI Taxonomy" id="2802395"/>
    <lineage>
        <taxon>Bacteria</taxon>
        <taxon>Pseudomonadati</taxon>
        <taxon>Pseudomonadota</taxon>
        <taxon>Alphaproteobacteria</taxon>
        <taxon>Acetobacterales</taxon>
        <taxon>Acidocellaceae</taxon>
        <taxon>Acidisoma</taxon>
    </lineage>
</organism>
<feature type="domain" description="Transposase IS110-like N-terminal" evidence="1">
    <location>
        <begin position="6"/>
        <end position="87"/>
    </location>
</feature>
<evidence type="ECO:0000313" key="2">
    <source>
        <dbReference type="EMBL" id="MCB8883947.1"/>
    </source>
</evidence>
<accession>A0A963Z8R4</accession>
<comment type="caution">
    <text evidence="2">The sequence shown here is derived from an EMBL/GenBank/DDBJ whole genome shotgun (WGS) entry which is preliminary data.</text>
</comment>
<dbReference type="Pfam" id="PF01548">
    <property type="entry name" value="DEDD_Tnp_IS110"/>
    <property type="match status" value="1"/>
</dbReference>
<dbReference type="AlphaFoldDB" id="A0A963Z8R4"/>
<dbReference type="GO" id="GO:0004803">
    <property type="term" value="F:transposase activity"/>
    <property type="evidence" value="ECO:0007669"/>
    <property type="project" value="InterPro"/>
</dbReference>
<dbReference type="PANTHER" id="PTHR33055">
    <property type="entry name" value="TRANSPOSASE FOR INSERTION SEQUENCE ELEMENT IS1111A"/>
    <property type="match status" value="1"/>
</dbReference>
<evidence type="ECO:0000313" key="3">
    <source>
        <dbReference type="Proteomes" id="UP000721844"/>
    </source>
</evidence>
<proteinExistence type="predicted"/>
<dbReference type="EMBL" id="JAESVA010000019">
    <property type="protein sequence ID" value="MCB8883947.1"/>
    <property type="molecule type" value="Genomic_DNA"/>
</dbReference>
<sequence length="88" mass="9796">MDILDVDVSKMKFDVALLKKDHTKHGVFANNEAGFKHLWSWLEKHRSSAADGIHVCLEATGNWGLDLADFLHMKGVKVSVVNPARVKA</sequence>
<dbReference type="GO" id="GO:0006313">
    <property type="term" value="P:DNA transposition"/>
    <property type="evidence" value="ECO:0007669"/>
    <property type="project" value="InterPro"/>
</dbReference>
<gene>
    <name evidence="2" type="ORF">ACELLULO517_27130</name>
</gene>
<evidence type="ECO:0000259" key="1">
    <source>
        <dbReference type="Pfam" id="PF01548"/>
    </source>
</evidence>
<dbReference type="PANTHER" id="PTHR33055:SF3">
    <property type="entry name" value="PUTATIVE TRANSPOSASE FOR IS117-RELATED"/>
    <property type="match status" value="1"/>
</dbReference>